<evidence type="ECO:0000313" key="3">
    <source>
        <dbReference type="Proteomes" id="UP001254488"/>
    </source>
</evidence>
<proteinExistence type="predicted"/>
<feature type="chain" id="PRO_5047297702" evidence="1">
    <location>
        <begin position="22"/>
        <end position="196"/>
    </location>
</feature>
<reference evidence="2 3" key="1">
    <citation type="submission" date="2023-09" db="EMBL/GenBank/DDBJ databases">
        <authorList>
            <person name="Rey-Velasco X."/>
        </authorList>
    </citation>
    <scope>NUCLEOTIDE SEQUENCE [LARGE SCALE GENOMIC DNA]</scope>
    <source>
        <strain evidence="2 3">W242</strain>
    </source>
</reference>
<accession>A0ABU2YBH0</accession>
<feature type="signal peptide" evidence="1">
    <location>
        <begin position="1"/>
        <end position="21"/>
    </location>
</feature>
<evidence type="ECO:0000256" key="1">
    <source>
        <dbReference type="SAM" id="SignalP"/>
    </source>
</evidence>
<name>A0ABU2YBH0_9FLAO</name>
<sequence>MKKVFLLVAIFLVGSATQTIAQNHQNVVKNPGNKHRYYNSQEIRFVEDGVLYTVSTRGELNFTFLQASNPYQVGRRNHNVIYYGNDFNFRRNYRARVLKDRFGIVYRVGNTPIAYKRNGKVKRIGSVHLQYNRGLLVQVGNMQITYNRGGKIRDTHGYVNRLNRKLWHDDWYILNSYETDYTIWNRGERIRERKVR</sequence>
<gene>
    <name evidence="2" type="ORF">RM538_00160</name>
</gene>
<keyword evidence="1" id="KW-0732">Signal</keyword>
<keyword evidence="3" id="KW-1185">Reference proteome</keyword>
<dbReference type="RefSeq" id="WP_311331364.1">
    <property type="nucleotide sequence ID" value="NZ_JAVRHZ010000001.1"/>
</dbReference>
<organism evidence="2 3">
    <name type="scientific">Patiriisocius hiemis</name>
    <dbReference type="NCBI Taxonomy" id="3075604"/>
    <lineage>
        <taxon>Bacteria</taxon>
        <taxon>Pseudomonadati</taxon>
        <taxon>Bacteroidota</taxon>
        <taxon>Flavobacteriia</taxon>
        <taxon>Flavobacteriales</taxon>
        <taxon>Flavobacteriaceae</taxon>
        <taxon>Patiriisocius</taxon>
    </lineage>
</organism>
<dbReference type="EMBL" id="JAVRHZ010000001">
    <property type="protein sequence ID" value="MDT0554398.1"/>
    <property type="molecule type" value="Genomic_DNA"/>
</dbReference>
<protein>
    <submittedName>
        <fullName evidence="2">Uncharacterized protein</fullName>
    </submittedName>
</protein>
<evidence type="ECO:0000313" key="2">
    <source>
        <dbReference type="EMBL" id="MDT0554398.1"/>
    </source>
</evidence>
<comment type="caution">
    <text evidence="2">The sequence shown here is derived from an EMBL/GenBank/DDBJ whole genome shotgun (WGS) entry which is preliminary data.</text>
</comment>
<dbReference type="Proteomes" id="UP001254488">
    <property type="component" value="Unassembled WGS sequence"/>
</dbReference>